<proteinExistence type="predicted"/>
<keyword evidence="2" id="KW-1185">Reference proteome</keyword>
<accession>A0AAW1DQK9</accession>
<reference evidence="1 2" key="1">
    <citation type="submission" date="2022-12" db="EMBL/GenBank/DDBJ databases">
        <title>Chromosome-level genome assembly of true bugs.</title>
        <authorList>
            <person name="Ma L."/>
            <person name="Li H."/>
        </authorList>
    </citation>
    <scope>NUCLEOTIDE SEQUENCE [LARGE SCALE GENOMIC DNA]</scope>
    <source>
        <strain evidence="1">Lab_2022b</strain>
    </source>
</reference>
<evidence type="ECO:0000313" key="2">
    <source>
        <dbReference type="Proteomes" id="UP001461498"/>
    </source>
</evidence>
<dbReference type="AlphaFoldDB" id="A0AAW1DQK9"/>
<sequence length="288" mass="33334">MLYQITDFDTKRYEVIDAIKDDIPAADLKISLLLIACRSVHSKSKAAAIQWDTQRKCFLDLLQNIPGVPMLLTMYRNPNVCFLDENVLDFIHWLMVMRCDPKIESVSCDYKQILESISEPQDIDIIPNYMFHVVYCPCTRYSTEWNRNKCRFQLKYGYVAANLEDGFLKLFNGTMSTKNKLLCLNSNIKETYRQSCFQQSWCKSLLGAHIKMLLAVEFIDHPNLVNVCYWNCKLSPTNPLYNCGVEGKRFIVGDPTLARYAFILLYRKLVAILMVSTVKISPPTVRTF</sequence>
<name>A0AAW1DQK9_9HEMI</name>
<evidence type="ECO:0000313" key="1">
    <source>
        <dbReference type="EMBL" id="KAK9512552.1"/>
    </source>
</evidence>
<comment type="caution">
    <text evidence="1">The sequence shown here is derived from an EMBL/GenBank/DDBJ whole genome shotgun (WGS) entry which is preliminary data.</text>
</comment>
<dbReference type="Proteomes" id="UP001461498">
    <property type="component" value="Unassembled WGS sequence"/>
</dbReference>
<protein>
    <submittedName>
        <fullName evidence="1">Uncharacterized protein</fullName>
    </submittedName>
</protein>
<gene>
    <name evidence="1" type="ORF">O3M35_000950</name>
</gene>
<organism evidence="1 2">
    <name type="scientific">Rhynocoris fuscipes</name>
    <dbReference type="NCBI Taxonomy" id="488301"/>
    <lineage>
        <taxon>Eukaryota</taxon>
        <taxon>Metazoa</taxon>
        <taxon>Ecdysozoa</taxon>
        <taxon>Arthropoda</taxon>
        <taxon>Hexapoda</taxon>
        <taxon>Insecta</taxon>
        <taxon>Pterygota</taxon>
        <taxon>Neoptera</taxon>
        <taxon>Paraneoptera</taxon>
        <taxon>Hemiptera</taxon>
        <taxon>Heteroptera</taxon>
        <taxon>Panheteroptera</taxon>
        <taxon>Cimicomorpha</taxon>
        <taxon>Reduviidae</taxon>
        <taxon>Harpactorinae</taxon>
        <taxon>Harpactorini</taxon>
        <taxon>Rhynocoris</taxon>
    </lineage>
</organism>
<dbReference type="EMBL" id="JAPXFL010000001">
    <property type="protein sequence ID" value="KAK9512552.1"/>
    <property type="molecule type" value="Genomic_DNA"/>
</dbReference>